<protein>
    <submittedName>
        <fullName evidence="1">Uncharacterized protein</fullName>
    </submittedName>
</protein>
<evidence type="ECO:0000313" key="2">
    <source>
        <dbReference type="Proteomes" id="UP000241362"/>
    </source>
</evidence>
<organism evidence="1 2">
    <name type="scientific">Fuscovulum blasticum DSM 2131</name>
    <dbReference type="NCBI Taxonomy" id="1188250"/>
    <lineage>
        <taxon>Bacteria</taxon>
        <taxon>Pseudomonadati</taxon>
        <taxon>Pseudomonadota</taxon>
        <taxon>Alphaproteobacteria</taxon>
        <taxon>Rhodobacterales</taxon>
        <taxon>Paracoccaceae</taxon>
        <taxon>Pseudogemmobacter</taxon>
    </lineage>
</organism>
<accession>A0A2T4J9W7</accession>
<dbReference type="Proteomes" id="UP000241362">
    <property type="component" value="Unassembled WGS sequence"/>
</dbReference>
<keyword evidence="2" id="KW-1185">Reference proteome</keyword>
<dbReference type="EMBL" id="PZKE01000006">
    <property type="protein sequence ID" value="PTE14700.1"/>
    <property type="molecule type" value="Genomic_DNA"/>
</dbReference>
<evidence type="ECO:0000313" key="1">
    <source>
        <dbReference type="EMBL" id="PTE14700.1"/>
    </source>
</evidence>
<dbReference type="AlphaFoldDB" id="A0A2T4J9W7"/>
<gene>
    <name evidence="1" type="ORF">C5F44_07780</name>
</gene>
<name>A0A2T4J9W7_FUSBL</name>
<comment type="caution">
    <text evidence="1">The sequence shown here is derived from an EMBL/GenBank/DDBJ whole genome shotgun (WGS) entry which is preliminary data.</text>
</comment>
<reference evidence="1 2" key="1">
    <citation type="submission" date="2018-03" db="EMBL/GenBank/DDBJ databases">
        <title>Rhodobacter blasticus.</title>
        <authorList>
            <person name="Meyer T.E."/>
            <person name="Miller S."/>
            <person name="Lodha T."/>
            <person name="Gandham S."/>
            <person name="Chintalapati S."/>
            <person name="Chintalapati V.R."/>
        </authorList>
    </citation>
    <scope>NUCLEOTIDE SEQUENCE [LARGE SCALE GENOMIC DNA]</scope>
    <source>
        <strain evidence="1 2">DSM 2131</strain>
    </source>
</reference>
<sequence>MADSMKTQEIEDVLTSIRRLVSEDLRPAPRPLTRPAGRLVLTPALRVEAPVASPGVLRLTGAALVRPPSGGDAGYVEEIETPPAPAPEVRGHWTAETMPEVTWLAGEEPWEPSEPLAFVAHRRVSATPVPQADDTGKAEMIRQLAAEALLEEAAEDPAAPSGQGATPDVLVLTDPALPMDEGLRDMVRQIIRDELAGPLGERITRNVRKLVRIELRRALASRDFE</sequence>
<proteinExistence type="predicted"/>